<dbReference type="InterPro" id="IPR013422">
    <property type="entry name" value="CRISPR-assoc_prot_Cas5_N"/>
</dbReference>
<dbReference type="InterPro" id="IPR021124">
    <property type="entry name" value="CRISPR-assoc_prot_Cas5"/>
</dbReference>
<dbReference type="GO" id="GO:0051607">
    <property type="term" value="P:defense response to virus"/>
    <property type="evidence" value="ECO:0007669"/>
    <property type="project" value="UniProtKB-KW"/>
</dbReference>
<dbReference type="NCBIfam" id="TIGR02592">
    <property type="entry name" value="cas_Cas5h"/>
    <property type="match status" value="1"/>
</dbReference>
<dbReference type="Gene3D" id="3.30.70.2660">
    <property type="match status" value="1"/>
</dbReference>
<accession>A0A1H3N4Z6</accession>
<dbReference type="EMBL" id="FNPC01000011">
    <property type="protein sequence ID" value="SDY84031.1"/>
    <property type="molecule type" value="Genomic_DNA"/>
</dbReference>
<name>A0A1H3N4Z6_9EURY</name>
<dbReference type="InterPro" id="IPR013421">
    <property type="entry name" value="CRISPR-assoc_prot_Cas5_HALMA"/>
</dbReference>
<dbReference type="RefSeq" id="WP_021074703.1">
    <property type="nucleotide sequence ID" value="NZ_FNPC01000011.1"/>
</dbReference>
<feature type="region of interest" description="Disordered" evidence="2">
    <location>
        <begin position="1"/>
        <end position="21"/>
    </location>
</feature>
<dbReference type="Pfam" id="PF09704">
    <property type="entry name" value="Cas_Cas5d"/>
    <property type="match status" value="1"/>
</dbReference>
<dbReference type="GO" id="GO:0043571">
    <property type="term" value="P:maintenance of CRISPR repeat elements"/>
    <property type="evidence" value="ECO:0007669"/>
    <property type="project" value="InterPro"/>
</dbReference>
<reference evidence="4" key="1">
    <citation type="submission" date="2016-10" db="EMBL/GenBank/DDBJ databases">
        <authorList>
            <person name="Varghese N."/>
            <person name="Submissions S."/>
        </authorList>
    </citation>
    <scope>NUCLEOTIDE SEQUENCE [LARGE SCALE GENOMIC DNA]</scope>
    <source>
        <strain evidence="4">DC30,IBRC 10041,KCTC 4046</strain>
    </source>
</reference>
<keyword evidence="4" id="KW-1185">Reference proteome</keyword>
<gene>
    <name evidence="3" type="ORF">SAMN05216564_11172</name>
</gene>
<evidence type="ECO:0000256" key="2">
    <source>
        <dbReference type="SAM" id="MobiDB-lite"/>
    </source>
</evidence>
<dbReference type="AlphaFoldDB" id="A0A1H3N4Z6"/>
<dbReference type="OrthoDB" id="42959at2157"/>
<sequence>MADGSLAEKTNDKQERDASDGFPSRCLSFTVRGPWGHFRRIEGNVVKQTYRVIPRTTVAGLVAGILGLGRDSYYELFSSDRSAIAIEPVHELRTINLPMNTLSTADGNLQSLNGRGKLSVKLPDPTALRQQHNYEVLVDPGYRIDLVLSDTERYRQLRRYLEDGKSHYVPSLGLSEYLAEIEYHGEFEIEPTNAAGRSVPDAEPVNVDTAVPNAVDDLVLEPGTRCQIEESPAFMTTDEGGRTTTEFTTYAYNPDAETLAVRGIETTVVDDRKVVFV</sequence>
<proteinExistence type="predicted"/>
<evidence type="ECO:0000313" key="4">
    <source>
        <dbReference type="Proteomes" id="UP000199079"/>
    </source>
</evidence>
<dbReference type="GeneID" id="43839907"/>
<dbReference type="Proteomes" id="UP000199079">
    <property type="component" value="Unassembled WGS sequence"/>
</dbReference>
<keyword evidence="1" id="KW-0051">Antiviral defense</keyword>
<dbReference type="NCBIfam" id="TIGR02593">
    <property type="entry name" value="CRISPR_cas5"/>
    <property type="match status" value="1"/>
</dbReference>
<organism evidence="3 4">
    <name type="scientific">Halopenitus persicus</name>
    <dbReference type="NCBI Taxonomy" id="1048396"/>
    <lineage>
        <taxon>Archaea</taxon>
        <taxon>Methanobacteriati</taxon>
        <taxon>Methanobacteriota</taxon>
        <taxon>Stenosarchaea group</taxon>
        <taxon>Halobacteria</taxon>
        <taxon>Halobacteriales</taxon>
        <taxon>Haloferacaceae</taxon>
        <taxon>Halopenitus</taxon>
    </lineage>
</organism>
<evidence type="ECO:0000256" key="1">
    <source>
        <dbReference type="ARBA" id="ARBA00023118"/>
    </source>
</evidence>
<protein>
    <submittedName>
        <fullName evidence="3">CRISPR-associated protein Cas5h</fullName>
    </submittedName>
</protein>
<feature type="compositionally biased region" description="Basic and acidic residues" evidence="2">
    <location>
        <begin position="9"/>
        <end position="19"/>
    </location>
</feature>
<evidence type="ECO:0000313" key="3">
    <source>
        <dbReference type="EMBL" id="SDY84031.1"/>
    </source>
</evidence>